<protein>
    <recommendedName>
        <fullName evidence="4">Peptidase inhibitor family I36</fullName>
    </recommendedName>
</protein>
<keyword evidence="3" id="KW-1185">Reference proteome</keyword>
<organism evidence="2 3">
    <name type="scientific">Kitasatospora cineracea</name>
    <dbReference type="NCBI Taxonomy" id="88074"/>
    <lineage>
        <taxon>Bacteria</taxon>
        <taxon>Bacillati</taxon>
        <taxon>Actinomycetota</taxon>
        <taxon>Actinomycetes</taxon>
        <taxon>Kitasatosporales</taxon>
        <taxon>Streptomycetaceae</taxon>
        <taxon>Kitasatospora</taxon>
    </lineage>
</organism>
<dbReference type="Proteomes" id="UP000266906">
    <property type="component" value="Unassembled WGS sequence"/>
</dbReference>
<comment type="caution">
    <text evidence="2">The sequence shown here is derived from an EMBL/GenBank/DDBJ whole genome shotgun (WGS) entry which is preliminary data.</text>
</comment>
<evidence type="ECO:0000256" key="1">
    <source>
        <dbReference type="SAM" id="SignalP"/>
    </source>
</evidence>
<reference evidence="2 3" key="1">
    <citation type="submission" date="2018-11" db="EMBL/GenBank/DDBJ databases">
        <title>Sequencing the genomes of 1000 actinobacteria strains.</title>
        <authorList>
            <person name="Klenk H.-P."/>
        </authorList>
    </citation>
    <scope>NUCLEOTIDE SEQUENCE [LARGE SCALE GENOMIC DNA]</scope>
    <source>
        <strain evidence="2 3">DSM 44781</strain>
    </source>
</reference>
<evidence type="ECO:0000313" key="3">
    <source>
        <dbReference type="Proteomes" id="UP000266906"/>
    </source>
</evidence>
<proteinExistence type="predicted"/>
<dbReference type="AlphaFoldDB" id="A0A3N4R9J9"/>
<feature type="chain" id="PRO_5018174048" description="Peptidase inhibitor family I36" evidence="1">
    <location>
        <begin position="25"/>
        <end position="185"/>
    </location>
</feature>
<sequence>MEKMITCASAGLLLLAAAAAPAGAVTAQRSGAHLLRGHGVAACPSDAFCLYEHENYNGQENGRIRVFQQEKGRAGTPRLDLVRTGTLGFGRSAVANDKRFATVRLSPNPCSTVHDPARDWEYLIFLPDSGYPDRTARVPDLSKAKGIHHTAREVDEQGRQVVSGRTLDLDNRARCLLFDESTPGL</sequence>
<accession>A0A3N4R9J9</accession>
<evidence type="ECO:0000313" key="2">
    <source>
        <dbReference type="EMBL" id="RPE27645.1"/>
    </source>
</evidence>
<keyword evidence="1" id="KW-0732">Signal</keyword>
<dbReference type="EMBL" id="RKQG01000003">
    <property type="protein sequence ID" value="RPE27645.1"/>
    <property type="molecule type" value="Genomic_DNA"/>
</dbReference>
<gene>
    <name evidence="2" type="ORF">EDD38_6931</name>
</gene>
<dbReference type="RefSeq" id="WP_123821185.1">
    <property type="nucleotide sequence ID" value="NZ_RKQG01000003.1"/>
</dbReference>
<name>A0A3N4R9J9_9ACTN</name>
<feature type="signal peptide" evidence="1">
    <location>
        <begin position="1"/>
        <end position="24"/>
    </location>
</feature>
<evidence type="ECO:0008006" key="4">
    <source>
        <dbReference type="Google" id="ProtNLM"/>
    </source>
</evidence>